<dbReference type="EMBL" id="FTMD01000002">
    <property type="protein sequence ID" value="SIQ13986.1"/>
    <property type="molecule type" value="Genomic_DNA"/>
</dbReference>
<gene>
    <name evidence="4" type="ORF">SAMN05421829_102433</name>
</gene>
<dbReference type="InterPro" id="IPR000644">
    <property type="entry name" value="CBS_dom"/>
</dbReference>
<feature type="domain" description="CBS" evidence="3">
    <location>
        <begin position="76"/>
        <end position="131"/>
    </location>
</feature>
<feature type="domain" description="CBS" evidence="3">
    <location>
        <begin position="11"/>
        <end position="67"/>
    </location>
</feature>
<dbReference type="AlphaFoldDB" id="A0A1N6QC49"/>
<evidence type="ECO:0000259" key="3">
    <source>
        <dbReference type="PROSITE" id="PS51371"/>
    </source>
</evidence>
<keyword evidence="1" id="KW-0677">Repeat</keyword>
<dbReference type="RefSeq" id="WP_076600920.1">
    <property type="nucleotide sequence ID" value="NZ_FTMD01000002.1"/>
</dbReference>
<accession>A0A1N6QC49</accession>
<keyword evidence="2" id="KW-0129">CBS domain</keyword>
<dbReference type="OrthoDB" id="9794094at2"/>
<name>A0A1N6QC49_9RHOO</name>
<dbReference type="InterPro" id="IPR046342">
    <property type="entry name" value="CBS_dom_sf"/>
</dbReference>
<evidence type="ECO:0000256" key="2">
    <source>
        <dbReference type="PROSITE-ProRule" id="PRU00703"/>
    </source>
</evidence>
<dbReference type="Gene3D" id="3.10.580.10">
    <property type="entry name" value="CBS-domain"/>
    <property type="match status" value="1"/>
</dbReference>
<evidence type="ECO:0000313" key="4">
    <source>
        <dbReference type="EMBL" id="SIQ13986.1"/>
    </source>
</evidence>
<proteinExistence type="predicted"/>
<dbReference type="SUPFAM" id="SSF54631">
    <property type="entry name" value="CBS-domain pair"/>
    <property type="match status" value="1"/>
</dbReference>
<dbReference type="InterPro" id="IPR051462">
    <property type="entry name" value="CBS_domain-containing"/>
</dbReference>
<dbReference type="PROSITE" id="PS51371">
    <property type="entry name" value="CBS"/>
    <property type="match status" value="2"/>
</dbReference>
<dbReference type="STRING" id="34027.SAMN05421829_102433"/>
<organism evidence="4 5">
    <name type="scientific">Aromatoleum tolulyticum</name>
    <dbReference type="NCBI Taxonomy" id="34027"/>
    <lineage>
        <taxon>Bacteria</taxon>
        <taxon>Pseudomonadati</taxon>
        <taxon>Pseudomonadota</taxon>
        <taxon>Betaproteobacteria</taxon>
        <taxon>Rhodocyclales</taxon>
        <taxon>Rhodocyclaceae</taxon>
        <taxon>Aromatoleum</taxon>
    </lineage>
</organism>
<evidence type="ECO:0000256" key="1">
    <source>
        <dbReference type="ARBA" id="ARBA00022737"/>
    </source>
</evidence>
<dbReference type="PANTHER" id="PTHR48108:SF26">
    <property type="entry name" value="CBS DOMAIN-CONTAINING PROTEIN DDB_G0289609"/>
    <property type="match status" value="1"/>
</dbReference>
<dbReference type="Proteomes" id="UP000186819">
    <property type="component" value="Unassembled WGS sequence"/>
</dbReference>
<keyword evidence="5" id="KW-1185">Reference proteome</keyword>
<dbReference type="Pfam" id="PF00571">
    <property type="entry name" value="CBS"/>
    <property type="match status" value="2"/>
</dbReference>
<evidence type="ECO:0000313" key="5">
    <source>
        <dbReference type="Proteomes" id="UP000186819"/>
    </source>
</evidence>
<sequence>MTNRYIADIVQNQDPLMMPPDASVAQACERMCERHVGAVLVADRSHHLLGIFTGRDAVRMLGQGGDATRTRLDAVMTPGPVTIAPDAHAIDALRLMSDGGFRHLPIVESGEVKAIVARSDFEGLELDRFEEEKALWERIA</sequence>
<reference evidence="5" key="1">
    <citation type="submission" date="2017-01" db="EMBL/GenBank/DDBJ databases">
        <authorList>
            <person name="Varghese N."/>
            <person name="Submissions S."/>
        </authorList>
    </citation>
    <scope>NUCLEOTIDE SEQUENCE [LARGE SCALE GENOMIC DNA]</scope>
    <source>
        <strain evidence="5">ATCC 51758</strain>
    </source>
</reference>
<dbReference type="SMART" id="SM00116">
    <property type="entry name" value="CBS"/>
    <property type="match status" value="2"/>
</dbReference>
<dbReference type="PANTHER" id="PTHR48108">
    <property type="entry name" value="CBS DOMAIN-CONTAINING PROTEIN CBSX2, CHLOROPLASTIC"/>
    <property type="match status" value="1"/>
</dbReference>
<protein>
    <submittedName>
        <fullName evidence="4">CBS domain-containing protein</fullName>
    </submittedName>
</protein>